<name>A0A8H7DNN3_PLEOS</name>
<accession>A0A8H7DNN3</accession>
<sequence>MMPLDSAGLEWFLACQQSLELLLIASFTLESSFRIPALPRLRVLDAPISCAKRLLETHRVTHVKLLGEEFLHLDSAALRDVVVCVTRITALHELSAAIIRMRKLECLEMDTSCSSIPNTHSQINAFKCAVKLRHLRFFPNQAIPQSGFKEWFEEDPWNYDDVCDAFDSLPQLVHISFRMRSTTFLEYCCFTRGEQHPVKLRSLRPGVSREYTEWWTNWIKDYVVVPFEPDDIRMGYQGDWLGVGGRVLNNQSQEDQIEAVEGSSSEGSSP</sequence>
<organism evidence="1 2">
    <name type="scientific">Pleurotus ostreatus</name>
    <name type="common">Oyster mushroom</name>
    <name type="synonym">White-rot fungus</name>
    <dbReference type="NCBI Taxonomy" id="5322"/>
    <lineage>
        <taxon>Eukaryota</taxon>
        <taxon>Fungi</taxon>
        <taxon>Dikarya</taxon>
        <taxon>Basidiomycota</taxon>
        <taxon>Agaricomycotina</taxon>
        <taxon>Agaricomycetes</taxon>
        <taxon>Agaricomycetidae</taxon>
        <taxon>Agaricales</taxon>
        <taxon>Pleurotineae</taxon>
        <taxon>Pleurotaceae</taxon>
        <taxon>Pleurotus</taxon>
    </lineage>
</organism>
<keyword evidence="2" id="KW-1185">Reference proteome</keyword>
<evidence type="ECO:0000313" key="2">
    <source>
        <dbReference type="Proteomes" id="UP000623687"/>
    </source>
</evidence>
<evidence type="ECO:0000313" key="1">
    <source>
        <dbReference type="EMBL" id="KAF7424869.1"/>
    </source>
</evidence>
<protein>
    <submittedName>
        <fullName evidence="1">Uncharacterized protein</fullName>
    </submittedName>
</protein>
<comment type="caution">
    <text evidence="1">The sequence shown here is derived from an EMBL/GenBank/DDBJ whole genome shotgun (WGS) entry which is preliminary data.</text>
</comment>
<dbReference type="RefSeq" id="XP_036629063.1">
    <property type="nucleotide sequence ID" value="XM_036779674.1"/>
</dbReference>
<dbReference type="VEuPathDB" id="FungiDB:PC9H_010180"/>
<dbReference type="Proteomes" id="UP000623687">
    <property type="component" value="Unassembled WGS sequence"/>
</dbReference>
<dbReference type="AlphaFoldDB" id="A0A8H7DNN3"/>
<dbReference type="EMBL" id="JACETU010000007">
    <property type="protein sequence ID" value="KAF7424869.1"/>
    <property type="molecule type" value="Genomic_DNA"/>
</dbReference>
<dbReference type="OrthoDB" id="3110570at2759"/>
<dbReference type="GeneID" id="59379998"/>
<gene>
    <name evidence="1" type="ORF">PC9H_010180</name>
</gene>
<proteinExistence type="predicted"/>
<reference evidence="1" key="1">
    <citation type="submission" date="2019-07" db="EMBL/GenBank/DDBJ databases">
        <authorList>
            <person name="Palmer J.M."/>
        </authorList>
    </citation>
    <scope>NUCLEOTIDE SEQUENCE</scope>
    <source>
        <strain evidence="1">PC9</strain>
    </source>
</reference>